<dbReference type="CDD" id="cd03139">
    <property type="entry name" value="GATase1_PfpI_2"/>
    <property type="match status" value="1"/>
</dbReference>
<dbReference type="EMBL" id="LR593887">
    <property type="protein sequence ID" value="VTS03570.1"/>
    <property type="molecule type" value="Genomic_DNA"/>
</dbReference>
<dbReference type="AlphaFoldDB" id="A0A6C2YPD4"/>
<dbReference type="PANTHER" id="PTHR43130">
    <property type="entry name" value="ARAC-FAMILY TRANSCRIPTIONAL REGULATOR"/>
    <property type="match status" value="1"/>
</dbReference>
<organism evidence="2">
    <name type="scientific">Tuwongella immobilis</name>
    <dbReference type="NCBI Taxonomy" id="692036"/>
    <lineage>
        <taxon>Bacteria</taxon>
        <taxon>Pseudomonadati</taxon>
        <taxon>Planctomycetota</taxon>
        <taxon>Planctomycetia</taxon>
        <taxon>Gemmatales</taxon>
        <taxon>Gemmataceae</taxon>
        <taxon>Tuwongella</taxon>
    </lineage>
</organism>
<dbReference type="Pfam" id="PF01965">
    <property type="entry name" value="DJ-1_PfpI"/>
    <property type="match status" value="1"/>
</dbReference>
<dbReference type="EMBL" id="LR586016">
    <property type="protein sequence ID" value="VIP03161.1"/>
    <property type="molecule type" value="Genomic_DNA"/>
</dbReference>
<gene>
    <name evidence="2" type="ORF">GMBLW1_07990</name>
</gene>
<evidence type="ECO:0000313" key="3">
    <source>
        <dbReference type="Proteomes" id="UP000464378"/>
    </source>
</evidence>
<dbReference type="Proteomes" id="UP000464378">
    <property type="component" value="Chromosome"/>
</dbReference>
<dbReference type="GO" id="GO:0006355">
    <property type="term" value="P:regulation of DNA-templated transcription"/>
    <property type="evidence" value="ECO:0007669"/>
    <property type="project" value="TreeGrafter"/>
</dbReference>
<dbReference type="RefSeq" id="WP_162658255.1">
    <property type="nucleotide sequence ID" value="NZ_LR593887.1"/>
</dbReference>
<dbReference type="InParanoid" id="A0A6C2YPD4"/>
<evidence type="ECO:0000259" key="1">
    <source>
        <dbReference type="Pfam" id="PF01965"/>
    </source>
</evidence>
<feature type="domain" description="DJ-1/PfpI" evidence="1">
    <location>
        <begin position="7"/>
        <end position="168"/>
    </location>
</feature>
<dbReference type="PANTHER" id="PTHR43130:SF14">
    <property type="entry name" value="DJ-1_PFPI DOMAIN-CONTAINING PROTEIN"/>
    <property type="match status" value="1"/>
</dbReference>
<protein>
    <recommendedName>
        <fullName evidence="1">DJ-1/PfpI domain-containing protein</fullName>
    </recommendedName>
</protein>
<sequence>MTRVRLVAIILFEEVEVLDFAGPFEVFSVTGRAEQENPFEVKLVAETMQPVLARKGFSVNPHLSYADCPQPDILIIPGGYGTRREVHNPATLEFVKKMAPAAEIVLSVCTGSLILGKLGLLDGKEATTHHLAFDFLKVAAPKAILCPSKRVIDTGHLITSGGISSGIDASIHVVNRLLGERVARETATYMEYPFPNLDFSEPAAGI</sequence>
<accession>A0A6C2YPD4</accession>
<dbReference type="Gene3D" id="3.40.50.880">
    <property type="match status" value="1"/>
</dbReference>
<proteinExistence type="predicted"/>
<dbReference type="InterPro" id="IPR002818">
    <property type="entry name" value="DJ-1/PfpI"/>
</dbReference>
<dbReference type="KEGG" id="tim:GMBLW1_07990"/>
<dbReference type="InterPro" id="IPR029062">
    <property type="entry name" value="Class_I_gatase-like"/>
</dbReference>
<reference evidence="2" key="1">
    <citation type="submission" date="2019-04" db="EMBL/GenBank/DDBJ databases">
        <authorList>
            <consortium name="Science for Life Laboratories"/>
        </authorList>
    </citation>
    <scope>NUCLEOTIDE SEQUENCE</scope>
    <source>
        <strain evidence="2">MBLW1</strain>
    </source>
</reference>
<dbReference type="SUPFAM" id="SSF52317">
    <property type="entry name" value="Class I glutamine amidotransferase-like"/>
    <property type="match status" value="1"/>
</dbReference>
<evidence type="ECO:0000313" key="2">
    <source>
        <dbReference type="EMBL" id="VIP03161.1"/>
    </source>
</evidence>
<keyword evidence="3" id="KW-1185">Reference proteome</keyword>
<name>A0A6C2YPD4_9BACT</name>
<dbReference type="InterPro" id="IPR052158">
    <property type="entry name" value="INH-QAR"/>
</dbReference>